<evidence type="ECO:0000313" key="10">
    <source>
        <dbReference type="Proteomes" id="UP000040453"/>
    </source>
</evidence>
<dbReference type="RefSeq" id="WP_042530223.1">
    <property type="nucleotide sequence ID" value="NZ_CAXOIH010000010.1"/>
</dbReference>
<dbReference type="Proteomes" id="UP000040453">
    <property type="component" value="Unassembled WGS sequence"/>
</dbReference>
<dbReference type="GO" id="GO:0042158">
    <property type="term" value="P:lipoprotein biosynthetic process"/>
    <property type="evidence" value="ECO:0007669"/>
    <property type="project" value="UniProtKB-UniRule"/>
</dbReference>
<dbReference type="PANTHER" id="PTHR30589:SF0">
    <property type="entry name" value="PHOSPHATIDYLGLYCEROL--PROLIPOPROTEIN DIACYLGLYCERYL TRANSFERASE"/>
    <property type="match status" value="1"/>
</dbReference>
<feature type="transmembrane region" description="Helical" evidence="7">
    <location>
        <begin position="119"/>
        <end position="137"/>
    </location>
</feature>
<evidence type="ECO:0000256" key="8">
    <source>
        <dbReference type="SAM" id="MobiDB-lite"/>
    </source>
</evidence>
<dbReference type="GO" id="GO:0008961">
    <property type="term" value="F:phosphatidylglycerol-prolipoprotein diacylglyceryl transferase activity"/>
    <property type="evidence" value="ECO:0007669"/>
    <property type="project" value="UniProtKB-UniRule"/>
</dbReference>
<feature type="transmembrane region" description="Helical" evidence="7">
    <location>
        <begin position="207"/>
        <end position="225"/>
    </location>
</feature>
<keyword evidence="4 7" id="KW-0812">Transmembrane</keyword>
<feature type="compositionally biased region" description="Basic residues" evidence="8">
    <location>
        <begin position="274"/>
        <end position="293"/>
    </location>
</feature>
<comment type="subcellular location">
    <subcellularLocation>
        <location evidence="7">Cell membrane</location>
        <topology evidence="7">Multi-pass membrane protein</topology>
    </subcellularLocation>
</comment>
<feature type="transmembrane region" description="Helical" evidence="7">
    <location>
        <begin position="182"/>
        <end position="200"/>
    </location>
</feature>
<evidence type="ECO:0000256" key="4">
    <source>
        <dbReference type="ARBA" id="ARBA00022692"/>
    </source>
</evidence>
<evidence type="ECO:0000256" key="5">
    <source>
        <dbReference type="ARBA" id="ARBA00022989"/>
    </source>
</evidence>
<evidence type="ECO:0000256" key="3">
    <source>
        <dbReference type="ARBA" id="ARBA00022679"/>
    </source>
</evidence>
<evidence type="ECO:0000256" key="2">
    <source>
        <dbReference type="ARBA" id="ARBA00022475"/>
    </source>
</evidence>
<keyword evidence="3 7" id="KW-0808">Transferase</keyword>
<comment type="similarity">
    <text evidence="1 7">Belongs to the Lgt family.</text>
</comment>
<accession>A0A0A1MNI4</accession>
<evidence type="ECO:0000313" key="9">
    <source>
        <dbReference type="EMBL" id="CEI81222.1"/>
    </source>
</evidence>
<comment type="catalytic activity">
    <reaction evidence="7">
        <text>L-cysteinyl-[prolipoprotein] + a 1,2-diacyl-sn-glycero-3-phospho-(1'-sn-glycerol) = an S-1,2-diacyl-sn-glyceryl-L-cysteinyl-[prolipoprotein] + sn-glycerol 1-phosphate + H(+)</text>
        <dbReference type="Rhea" id="RHEA:56712"/>
        <dbReference type="Rhea" id="RHEA-COMP:14679"/>
        <dbReference type="Rhea" id="RHEA-COMP:14680"/>
        <dbReference type="ChEBI" id="CHEBI:15378"/>
        <dbReference type="ChEBI" id="CHEBI:29950"/>
        <dbReference type="ChEBI" id="CHEBI:57685"/>
        <dbReference type="ChEBI" id="CHEBI:64716"/>
        <dbReference type="ChEBI" id="CHEBI:140658"/>
        <dbReference type="EC" id="2.5.1.145"/>
    </reaction>
</comment>
<gene>
    <name evidence="7 9" type="primary">lgt</name>
    <name evidence="9" type="ORF">BN997_01040</name>
</gene>
<dbReference type="GO" id="GO:0005886">
    <property type="term" value="C:plasma membrane"/>
    <property type="evidence" value="ECO:0007669"/>
    <property type="project" value="UniProtKB-SubCell"/>
</dbReference>
<feature type="transmembrane region" description="Helical" evidence="7">
    <location>
        <begin position="93"/>
        <end position="112"/>
    </location>
</feature>
<reference evidence="9 10" key="1">
    <citation type="submission" date="2014-11" db="EMBL/GenBank/DDBJ databases">
        <authorList>
            <person name="Urmite Genomes Urmite Genomes"/>
        </authorList>
    </citation>
    <scope>NUCLEOTIDE SEQUENCE [LARGE SCALE GENOMIC DNA]</scope>
    <source>
        <strain evidence="9 10">Oc5</strain>
    </source>
</reference>
<dbReference type="Pfam" id="PF01790">
    <property type="entry name" value="LGT"/>
    <property type="match status" value="1"/>
</dbReference>
<dbReference type="PANTHER" id="PTHR30589">
    <property type="entry name" value="PROLIPOPROTEIN DIACYLGLYCERYL TRANSFERASE"/>
    <property type="match status" value="1"/>
</dbReference>
<comment type="function">
    <text evidence="7">Catalyzes the transfer of the diacylglyceryl group from phosphatidylglycerol to the sulfhydryl group of the N-terminal cysteine of a prolipoprotein, the first step in the formation of mature lipoproteins.</text>
</comment>
<dbReference type="NCBIfam" id="TIGR00544">
    <property type="entry name" value="lgt"/>
    <property type="match status" value="1"/>
</dbReference>
<organism evidence="9 10">
    <name type="scientific">Oceanobacillus oncorhynchi</name>
    <dbReference type="NCBI Taxonomy" id="545501"/>
    <lineage>
        <taxon>Bacteria</taxon>
        <taxon>Bacillati</taxon>
        <taxon>Bacillota</taxon>
        <taxon>Bacilli</taxon>
        <taxon>Bacillales</taxon>
        <taxon>Bacillaceae</taxon>
        <taxon>Oceanobacillus</taxon>
    </lineage>
</organism>
<keyword evidence="10" id="KW-1185">Reference proteome</keyword>
<sequence>MTGTDAPIDRVFLELGPLTIYWYGIIIAVGAVLAVYLATREAERVGLGKETIMDFIIFAVPIAIISARIYYVIFEFEQYANGPLWKMIAVWEGGIAIHGAIIGGVLTAIVFTKVKKISFWRLADVIAPSLILGQAIGRWGNFVNQEAHGGPISEAAYESFHQYLPDFIMNQMVIDGVMYHPTFLYESVWNFLIFFGLLFFRRINPKRGMVFLMYAVTYSIGRFYIEGLRTDSLYVIGELRTAQVVSILTIVAGVIMMLYLIKTSNDRYLDVPAKKKQAKPSNKNKGKKKKKKK</sequence>
<name>A0A0A1MNI4_9BACI</name>
<feature type="binding site" evidence="7">
    <location>
        <position position="138"/>
    </location>
    <ligand>
        <name>a 1,2-diacyl-sn-glycero-3-phospho-(1'-sn-glycerol)</name>
        <dbReference type="ChEBI" id="CHEBI:64716"/>
    </ligand>
</feature>
<feature type="region of interest" description="Disordered" evidence="8">
    <location>
        <begin position="272"/>
        <end position="293"/>
    </location>
</feature>
<evidence type="ECO:0000256" key="7">
    <source>
        <dbReference type="HAMAP-Rule" id="MF_01147"/>
    </source>
</evidence>
<keyword evidence="6 7" id="KW-0472">Membrane</keyword>
<feature type="transmembrane region" description="Helical" evidence="7">
    <location>
        <begin position="245"/>
        <end position="261"/>
    </location>
</feature>
<dbReference type="EMBL" id="CDGG01000001">
    <property type="protein sequence ID" value="CEI81222.1"/>
    <property type="molecule type" value="Genomic_DNA"/>
</dbReference>
<evidence type="ECO:0000256" key="6">
    <source>
        <dbReference type="ARBA" id="ARBA00023136"/>
    </source>
</evidence>
<keyword evidence="9" id="KW-0449">Lipoprotein</keyword>
<keyword evidence="2 7" id="KW-1003">Cell membrane</keyword>
<dbReference type="STRING" id="545501.BN997_01040"/>
<evidence type="ECO:0000256" key="1">
    <source>
        <dbReference type="ARBA" id="ARBA00007150"/>
    </source>
</evidence>
<dbReference type="OrthoDB" id="871140at2"/>
<protein>
    <recommendedName>
        <fullName evidence="7">Phosphatidylglycerol--prolipoprotein diacylglyceryl transferase</fullName>
        <ecNumber evidence="7">2.5.1.145</ecNumber>
    </recommendedName>
</protein>
<dbReference type="AlphaFoldDB" id="A0A0A1MNI4"/>
<keyword evidence="5 7" id="KW-1133">Transmembrane helix</keyword>
<feature type="transmembrane region" description="Helical" evidence="7">
    <location>
        <begin position="20"/>
        <end position="39"/>
    </location>
</feature>
<dbReference type="UniPathway" id="UPA00664"/>
<dbReference type="EC" id="2.5.1.145" evidence="7"/>
<comment type="pathway">
    <text evidence="7">Protein modification; lipoprotein biosynthesis (diacylglyceryl transfer).</text>
</comment>
<dbReference type="InterPro" id="IPR001640">
    <property type="entry name" value="Lgt"/>
</dbReference>
<dbReference type="HAMAP" id="MF_01147">
    <property type="entry name" value="Lgt"/>
    <property type="match status" value="1"/>
</dbReference>
<dbReference type="PROSITE" id="PS01311">
    <property type="entry name" value="LGT"/>
    <property type="match status" value="1"/>
</dbReference>
<proteinExistence type="inferred from homology"/>
<feature type="transmembrane region" description="Helical" evidence="7">
    <location>
        <begin position="51"/>
        <end position="73"/>
    </location>
</feature>